<name>A0ABR1BTP1_NECAM</name>
<evidence type="ECO:0000313" key="1">
    <source>
        <dbReference type="EMBL" id="KAK6729756.1"/>
    </source>
</evidence>
<keyword evidence="2" id="KW-1185">Reference proteome</keyword>
<accession>A0ABR1BTP1</accession>
<comment type="caution">
    <text evidence="1">The sequence shown here is derived from an EMBL/GenBank/DDBJ whole genome shotgun (WGS) entry which is preliminary data.</text>
</comment>
<reference evidence="1 2" key="1">
    <citation type="submission" date="2023-08" db="EMBL/GenBank/DDBJ databases">
        <title>A Necator americanus chromosomal reference genome.</title>
        <authorList>
            <person name="Ilik V."/>
            <person name="Petrzelkova K.J."/>
            <person name="Pardy F."/>
            <person name="Fuh T."/>
            <person name="Niatou-Singa F.S."/>
            <person name="Gouil Q."/>
            <person name="Baker L."/>
            <person name="Ritchie M.E."/>
            <person name="Jex A.R."/>
            <person name="Gazzola D."/>
            <person name="Li H."/>
            <person name="Toshio Fujiwara R."/>
            <person name="Zhan B."/>
            <person name="Aroian R.V."/>
            <person name="Pafco B."/>
            <person name="Schwarz E.M."/>
        </authorList>
    </citation>
    <scope>NUCLEOTIDE SEQUENCE [LARGE SCALE GENOMIC DNA]</scope>
    <source>
        <strain evidence="1 2">Aroian</strain>
        <tissue evidence="1">Whole animal</tissue>
    </source>
</reference>
<proteinExistence type="predicted"/>
<evidence type="ECO:0000313" key="2">
    <source>
        <dbReference type="Proteomes" id="UP001303046"/>
    </source>
</evidence>
<dbReference type="Proteomes" id="UP001303046">
    <property type="component" value="Unassembled WGS sequence"/>
</dbReference>
<sequence length="81" mass="8835">MGELHAQALCNKRREGDVRAPFAALELSASFCDSRNMLESGRQKRPDVWRSRVSGCAGRVAVEPAVTTKLRPLVTPPGLES</sequence>
<dbReference type="EMBL" id="JAVFWL010000001">
    <property type="protein sequence ID" value="KAK6729756.1"/>
    <property type="molecule type" value="Genomic_DNA"/>
</dbReference>
<gene>
    <name evidence="1" type="primary">Necator_chrI.g2797</name>
    <name evidence="1" type="ORF">RB195_006669</name>
</gene>
<protein>
    <submittedName>
        <fullName evidence="1">Uncharacterized protein</fullName>
    </submittedName>
</protein>
<organism evidence="1 2">
    <name type="scientific">Necator americanus</name>
    <name type="common">Human hookworm</name>
    <dbReference type="NCBI Taxonomy" id="51031"/>
    <lineage>
        <taxon>Eukaryota</taxon>
        <taxon>Metazoa</taxon>
        <taxon>Ecdysozoa</taxon>
        <taxon>Nematoda</taxon>
        <taxon>Chromadorea</taxon>
        <taxon>Rhabditida</taxon>
        <taxon>Rhabditina</taxon>
        <taxon>Rhabditomorpha</taxon>
        <taxon>Strongyloidea</taxon>
        <taxon>Ancylostomatidae</taxon>
        <taxon>Bunostominae</taxon>
        <taxon>Necator</taxon>
    </lineage>
</organism>